<evidence type="ECO:0000256" key="6">
    <source>
        <dbReference type="SAM" id="Phobius"/>
    </source>
</evidence>
<keyword evidence="5 6" id="KW-0472">Membrane</keyword>
<evidence type="ECO:0000256" key="3">
    <source>
        <dbReference type="ARBA" id="ARBA00022692"/>
    </source>
</evidence>
<reference evidence="7" key="1">
    <citation type="submission" date="2016-10" db="EMBL/GenBank/DDBJ databases">
        <authorList>
            <person name="de Groot N.N."/>
        </authorList>
    </citation>
    <scope>NUCLEOTIDE SEQUENCE</scope>
</reference>
<dbReference type="GO" id="GO:0043190">
    <property type="term" value="C:ATP-binding cassette (ABC) transporter complex"/>
    <property type="evidence" value="ECO:0007669"/>
    <property type="project" value="TreeGrafter"/>
</dbReference>
<evidence type="ECO:0000256" key="1">
    <source>
        <dbReference type="ARBA" id="ARBA00004651"/>
    </source>
</evidence>
<sequence>MVNARGYISSNFTKAFLTIFLPFFLIISLVYLVKISSLTAKIQISFLELLKLYSYSIPDIIFYTLPLSFIAALANVLIKLSTDNELIALYALGLKASKVLRGLLILGILFSLLLASISFLGMPLSKQFYKSFKESKKSEAKLNIVPGKLGQKFGDYYIYVKEKKAGKFHNIVIYNRTRKNEEQFFSSKKGELNKKNGATSLLLNDGYGYTYSDTKLQQAKYKTLEVYDSSRKKDFHFEDIIAYWSKAKTDEKMMHRVLFFIFVSLIPLLSVYLVASFTMINPRYQANRSFIVIFLTTLLLYMIASSLEKWGNFTILGITIVATFLLGKWLFKRRVAKYF</sequence>
<dbReference type="GO" id="GO:0015920">
    <property type="term" value="P:lipopolysaccharide transport"/>
    <property type="evidence" value="ECO:0007669"/>
    <property type="project" value="TreeGrafter"/>
</dbReference>
<feature type="transmembrane region" description="Helical" evidence="6">
    <location>
        <begin position="310"/>
        <end position="331"/>
    </location>
</feature>
<evidence type="ECO:0000256" key="2">
    <source>
        <dbReference type="ARBA" id="ARBA00022475"/>
    </source>
</evidence>
<protein>
    <submittedName>
        <fullName evidence="7">Predicted permease YjgP/YjgQ family</fullName>
    </submittedName>
</protein>
<dbReference type="PANTHER" id="PTHR33529:SF7">
    <property type="entry name" value="LIPOPOLYSACCHARIDE EXPORT SYSTEM PERMEASE PROTEIN LPTF"/>
    <property type="match status" value="1"/>
</dbReference>
<name>A0A1W1BAB0_9ZZZZ</name>
<feature type="transmembrane region" description="Helical" evidence="6">
    <location>
        <begin position="12"/>
        <end position="33"/>
    </location>
</feature>
<feature type="transmembrane region" description="Helical" evidence="6">
    <location>
        <begin position="286"/>
        <end position="304"/>
    </location>
</feature>
<keyword evidence="2" id="KW-1003">Cell membrane</keyword>
<keyword evidence="3 6" id="KW-0812">Transmembrane</keyword>
<dbReference type="PANTHER" id="PTHR33529">
    <property type="entry name" value="SLR0882 PROTEIN-RELATED"/>
    <property type="match status" value="1"/>
</dbReference>
<evidence type="ECO:0000256" key="5">
    <source>
        <dbReference type="ARBA" id="ARBA00023136"/>
    </source>
</evidence>
<dbReference type="EMBL" id="FPHD01000007">
    <property type="protein sequence ID" value="SFV50358.1"/>
    <property type="molecule type" value="Genomic_DNA"/>
</dbReference>
<dbReference type="Pfam" id="PF03739">
    <property type="entry name" value="LptF_LptG"/>
    <property type="match status" value="1"/>
</dbReference>
<dbReference type="InterPro" id="IPR005495">
    <property type="entry name" value="LptG/LptF_permease"/>
</dbReference>
<feature type="transmembrane region" description="Helical" evidence="6">
    <location>
        <begin position="60"/>
        <end position="78"/>
    </location>
</feature>
<evidence type="ECO:0000313" key="7">
    <source>
        <dbReference type="EMBL" id="SFV50358.1"/>
    </source>
</evidence>
<feature type="transmembrane region" description="Helical" evidence="6">
    <location>
        <begin position="99"/>
        <end position="122"/>
    </location>
</feature>
<feature type="transmembrane region" description="Helical" evidence="6">
    <location>
        <begin position="253"/>
        <end position="274"/>
    </location>
</feature>
<proteinExistence type="predicted"/>
<evidence type="ECO:0000256" key="4">
    <source>
        <dbReference type="ARBA" id="ARBA00022989"/>
    </source>
</evidence>
<gene>
    <name evidence="7" type="ORF">MNB_SV-8-469</name>
</gene>
<dbReference type="AlphaFoldDB" id="A0A1W1BAB0"/>
<keyword evidence="4 6" id="KW-1133">Transmembrane helix</keyword>
<accession>A0A1W1BAB0</accession>
<organism evidence="7">
    <name type="scientific">hydrothermal vent metagenome</name>
    <dbReference type="NCBI Taxonomy" id="652676"/>
    <lineage>
        <taxon>unclassified sequences</taxon>
        <taxon>metagenomes</taxon>
        <taxon>ecological metagenomes</taxon>
    </lineage>
</organism>
<comment type="subcellular location">
    <subcellularLocation>
        <location evidence="1">Cell membrane</location>
        <topology evidence="1">Multi-pass membrane protein</topology>
    </subcellularLocation>
</comment>